<sequence>MILLVLGFSTILIVTFSLVALATGPTQLDKTVQQRLAAIKAGDMQSDGSFEGLQLLKISRTSQFGWLEAILEKYGISQKLQTRIAQSASSTTVSNLVLLSLALAAAGFFVSFLVAPMLPLELGAAFILSCIPYIFISWKRSKRIQAFNAALPGAVDMMGRALRAGHSMAAAIEMVSQDAVEPAAFEFREVFKQQNFGLPLRDALLQMLDRVPSQDLRVLVTAILVQRDTGGNLVEILDRTVFIIRERLRIHGEIRIQTAQGRMTGWILSALPILMLLLTNAVNPGYSSVLMTDPGGRKMIYAAVVLIVLGSVIIHRIVNGIEV</sequence>
<feature type="transmembrane region" description="Helical" evidence="6">
    <location>
        <begin position="93"/>
        <end position="114"/>
    </location>
</feature>
<feature type="transmembrane region" description="Helical" evidence="6">
    <location>
        <begin position="263"/>
        <end position="279"/>
    </location>
</feature>
<keyword evidence="3 6" id="KW-0812">Transmembrane</keyword>
<evidence type="ECO:0000259" key="7">
    <source>
        <dbReference type="Pfam" id="PF00482"/>
    </source>
</evidence>
<name>A0AAU7D2R4_9BACT</name>
<dbReference type="RefSeq" id="WP_348269130.1">
    <property type="nucleotide sequence ID" value="NZ_CP121194.1"/>
</dbReference>
<comment type="subcellular location">
    <subcellularLocation>
        <location evidence="1">Cell membrane</location>
        <topology evidence="1">Multi-pass membrane protein</topology>
    </subcellularLocation>
</comment>
<dbReference type="EMBL" id="CP121194">
    <property type="protein sequence ID" value="XBH11640.1"/>
    <property type="molecule type" value="Genomic_DNA"/>
</dbReference>
<protein>
    <submittedName>
        <fullName evidence="8">Type II secretion system F family protein</fullName>
    </submittedName>
</protein>
<evidence type="ECO:0000256" key="4">
    <source>
        <dbReference type="ARBA" id="ARBA00022989"/>
    </source>
</evidence>
<keyword evidence="2" id="KW-1003">Cell membrane</keyword>
<dbReference type="KEGG" id="epl:P4G45_07915"/>
<evidence type="ECO:0000256" key="6">
    <source>
        <dbReference type="SAM" id="Phobius"/>
    </source>
</evidence>
<dbReference type="GO" id="GO:0005886">
    <property type="term" value="C:plasma membrane"/>
    <property type="evidence" value="ECO:0007669"/>
    <property type="project" value="UniProtKB-SubCell"/>
</dbReference>
<dbReference type="PANTHER" id="PTHR35007:SF1">
    <property type="entry name" value="PILUS ASSEMBLY PROTEIN"/>
    <property type="match status" value="1"/>
</dbReference>
<dbReference type="AlphaFoldDB" id="A0AAU7D2R4"/>
<evidence type="ECO:0000256" key="1">
    <source>
        <dbReference type="ARBA" id="ARBA00004651"/>
    </source>
</evidence>
<keyword evidence="4 6" id="KW-1133">Transmembrane helix</keyword>
<gene>
    <name evidence="8" type="ORF">P4G45_07915</name>
    <name evidence="9" type="ORF">P8936_08385</name>
</gene>
<keyword evidence="5 6" id="KW-0472">Membrane</keyword>
<dbReference type="InterPro" id="IPR042094">
    <property type="entry name" value="T2SS_GspF_sf"/>
</dbReference>
<dbReference type="Gene3D" id="1.20.81.30">
    <property type="entry name" value="Type II secretion system (T2SS), domain F"/>
    <property type="match status" value="1"/>
</dbReference>
<feature type="transmembrane region" description="Helical" evidence="6">
    <location>
        <begin position="299"/>
        <end position="318"/>
    </location>
</feature>
<evidence type="ECO:0000313" key="8">
    <source>
        <dbReference type="EMBL" id="XBH11640.1"/>
    </source>
</evidence>
<accession>A0AAU7D2R4</accession>
<dbReference type="InterPro" id="IPR018076">
    <property type="entry name" value="T2SS_GspF_dom"/>
</dbReference>
<evidence type="ECO:0000256" key="5">
    <source>
        <dbReference type="ARBA" id="ARBA00023136"/>
    </source>
</evidence>
<reference evidence="8" key="1">
    <citation type="submission" date="2023-03" db="EMBL/GenBank/DDBJ databases">
        <title>Edaphobacter sp.</title>
        <authorList>
            <person name="Huber K.J."/>
            <person name="Papendorf J."/>
            <person name="Pilke C."/>
            <person name="Bunk B."/>
            <person name="Sproeer C."/>
            <person name="Pester M."/>
        </authorList>
    </citation>
    <scope>NUCLEOTIDE SEQUENCE</scope>
    <source>
        <strain evidence="8">DSM 109919</strain>
        <strain evidence="9">DSM 109920</strain>
    </source>
</reference>
<feature type="domain" description="Type II secretion system protein GspF" evidence="7">
    <location>
        <begin position="155"/>
        <end position="277"/>
    </location>
</feature>
<accession>A0AAU7DDN6</accession>
<evidence type="ECO:0000256" key="2">
    <source>
        <dbReference type="ARBA" id="ARBA00022475"/>
    </source>
</evidence>
<dbReference type="EMBL" id="CP121195">
    <property type="protein sequence ID" value="XBH15170.1"/>
    <property type="molecule type" value="Genomic_DNA"/>
</dbReference>
<feature type="transmembrane region" description="Helical" evidence="6">
    <location>
        <begin position="6"/>
        <end position="25"/>
    </location>
</feature>
<feature type="transmembrane region" description="Helical" evidence="6">
    <location>
        <begin position="120"/>
        <end position="138"/>
    </location>
</feature>
<evidence type="ECO:0000256" key="3">
    <source>
        <dbReference type="ARBA" id="ARBA00022692"/>
    </source>
</evidence>
<dbReference type="PANTHER" id="PTHR35007">
    <property type="entry name" value="INTEGRAL MEMBRANE PROTEIN-RELATED"/>
    <property type="match status" value="1"/>
</dbReference>
<organism evidence="8">
    <name type="scientific">Edaphobacter paludis</name>
    <dbReference type="NCBI Taxonomy" id="3035702"/>
    <lineage>
        <taxon>Bacteria</taxon>
        <taxon>Pseudomonadati</taxon>
        <taxon>Acidobacteriota</taxon>
        <taxon>Terriglobia</taxon>
        <taxon>Terriglobales</taxon>
        <taxon>Acidobacteriaceae</taxon>
        <taxon>Edaphobacter</taxon>
    </lineage>
</organism>
<proteinExistence type="predicted"/>
<evidence type="ECO:0000313" key="9">
    <source>
        <dbReference type="EMBL" id="XBH15170.1"/>
    </source>
</evidence>
<dbReference type="Pfam" id="PF00482">
    <property type="entry name" value="T2SSF"/>
    <property type="match status" value="1"/>
</dbReference>